<proteinExistence type="predicted"/>
<evidence type="ECO:0000313" key="3">
    <source>
        <dbReference type="Proteomes" id="UP001159363"/>
    </source>
</evidence>
<accession>A0ABQ9IL51</accession>
<sequence length="408" mass="45283">MGQRRNARGDLRENPPTSAASSGTIPTCENPGWEASSLTAQGSCLSRGRIALHLPRKLRQENVFSPTHATNKQSKTAGVPVRVKRFDLESRWGLLSVGMKGRGKREIPEKTRRPTASSGTIPTCENPDLYTDTITTQTQISNTRRIPLEIDNNCRPLCLRRGWRGQGSRLLPSAGYWCHLNMFCSVLSARVSGTGLVFAWLLLAAEDSPTGQGAGRRVSFQALIGVQHSDKLPMKRMKKKQMKKLKKEKIAHRNPTRIRLLRKLPKPQKSQNKPSDRNISRVHFKTKIDVKHVYTEVDYVIGSQFIRHALHDSEPIADLQGNKERGPYCHGETFDSVIAERVSAVLRGDAPSPPAHTRRREEGNLRTPPLPGSSTKKIGGGGQVLPAGLAEELVSYPFPILRLDRPGD</sequence>
<name>A0ABQ9IL51_9NEOP</name>
<keyword evidence="3" id="KW-1185">Reference proteome</keyword>
<evidence type="ECO:0000256" key="1">
    <source>
        <dbReference type="SAM" id="MobiDB-lite"/>
    </source>
</evidence>
<feature type="region of interest" description="Disordered" evidence="1">
    <location>
        <begin position="256"/>
        <end position="280"/>
    </location>
</feature>
<protein>
    <submittedName>
        <fullName evidence="2">Uncharacterized protein</fullName>
    </submittedName>
</protein>
<feature type="region of interest" description="Disordered" evidence="1">
    <location>
        <begin position="347"/>
        <end position="382"/>
    </location>
</feature>
<feature type="compositionally biased region" description="Basic residues" evidence="1">
    <location>
        <begin position="256"/>
        <end position="266"/>
    </location>
</feature>
<comment type="caution">
    <text evidence="2">The sequence shown here is derived from an EMBL/GenBank/DDBJ whole genome shotgun (WGS) entry which is preliminary data.</text>
</comment>
<dbReference type="EMBL" id="JARBHB010000001">
    <property type="protein sequence ID" value="KAJ8897433.1"/>
    <property type="molecule type" value="Genomic_DNA"/>
</dbReference>
<reference evidence="2 3" key="1">
    <citation type="submission" date="2023-02" db="EMBL/GenBank/DDBJ databases">
        <title>LHISI_Scaffold_Assembly.</title>
        <authorList>
            <person name="Stuart O.P."/>
            <person name="Cleave R."/>
            <person name="Magrath M.J.L."/>
            <person name="Mikheyev A.S."/>
        </authorList>
    </citation>
    <scope>NUCLEOTIDE SEQUENCE [LARGE SCALE GENOMIC DNA]</scope>
    <source>
        <strain evidence="2">Daus_M_001</strain>
        <tissue evidence="2">Leg muscle</tissue>
    </source>
</reference>
<feature type="region of interest" description="Disordered" evidence="1">
    <location>
        <begin position="103"/>
        <end position="122"/>
    </location>
</feature>
<gene>
    <name evidence="2" type="ORF">PR048_002779</name>
</gene>
<evidence type="ECO:0000313" key="2">
    <source>
        <dbReference type="EMBL" id="KAJ8897433.1"/>
    </source>
</evidence>
<organism evidence="2 3">
    <name type="scientific">Dryococelus australis</name>
    <dbReference type="NCBI Taxonomy" id="614101"/>
    <lineage>
        <taxon>Eukaryota</taxon>
        <taxon>Metazoa</taxon>
        <taxon>Ecdysozoa</taxon>
        <taxon>Arthropoda</taxon>
        <taxon>Hexapoda</taxon>
        <taxon>Insecta</taxon>
        <taxon>Pterygota</taxon>
        <taxon>Neoptera</taxon>
        <taxon>Polyneoptera</taxon>
        <taxon>Phasmatodea</taxon>
        <taxon>Verophasmatodea</taxon>
        <taxon>Anareolatae</taxon>
        <taxon>Phasmatidae</taxon>
        <taxon>Eurycanthinae</taxon>
        <taxon>Dryococelus</taxon>
    </lineage>
</organism>
<feature type="region of interest" description="Disordered" evidence="1">
    <location>
        <begin position="1"/>
        <end position="33"/>
    </location>
</feature>
<feature type="compositionally biased region" description="Polar residues" evidence="1">
    <location>
        <begin position="15"/>
        <end position="27"/>
    </location>
</feature>
<dbReference type="Proteomes" id="UP001159363">
    <property type="component" value="Chromosome 1"/>
</dbReference>